<dbReference type="Proteomes" id="UP000076502">
    <property type="component" value="Unassembled WGS sequence"/>
</dbReference>
<protein>
    <submittedName>
        <fullName evidence="1">Uncharacterized protein</fullName>
    </submittedName>
</protein>
<dbReference type="AlphaFoldDB" id="A0A154P9Z6"/>
<keyword evidence="2" id="KW-1185">Reference proteome</keyword>
<accession>A0A154P9Z6</accession>
<gene>
    <name evidence="1" type="ORF">WN55_10751</name>
</gene>
<dbReference type="EMBL" id="KQ434856">
    <property type="protein sequence ID" value="KZC08729.1"/>
    <property type="molecule type" value="Genomic_DNA"/>
</dbReference>
<organism evidence="1 2">
    <name type="scientific">Dufourea novaeangliae</name>
    <name type="common">Sweat bee</name>
    <dbReference type="NCBI Taxonomy" id="178035"/>
    <lineage>
        <taxon>Eukaryota</taxon>
        <taxon>Metazoa</taxon>
        <taxon>Ecdysozoa</taxon>
        <taxon>Arthropoda</taxon>
        <taxon>Hexapoda</taxon>
        <taxon>Insecta</taxon>
        <taxon>Pterygota</taxon>
        <taxon>Neoptera</taxon>
        <taxon>Endopterygota</taxon>
        <taxon>Hymenoptera</taxon>
        <taxon>Apocrita</taxon>
        <taxon>Aculeata</taxon>
        <taxon>Apoidea</taxon>
        <taxon>Anthophila</taxon>
        <taxon>Halictidae</taxon>
        <taxon>Rophitinae</taxon>
        <taxon>Dufourea</taxon>
    </lineage>
</organism>
<evidence type="ECO:0000313" key="2">
    <source>
        <dbReference type="Proteomes" id="UP000076502"/>
    </source>
</evidence>
<name>A0A154P9Z6_DUFNO</name>
<reference evidence="1 2" key="1">
    <citation type="submission" date="2015-07" db="EMBL/GenBank/DDBJ databases">
        <title>The genome of Dufourea novaeangliae.</title>
        <authorList>
            <person name="Pan H."/>
            <person name="Kapheim K."/>
        </authorList>
    </citation>
    <scope>NUCLEOTIDE SEQUENCE [LARGE SCALE GENOMIC DNA]</scope>
    <source>
        <strain evidence="1">0120121106</strain>
        <tissue evidence="1">Whole body</tissue>
    </source>
</reference>
<sequence length="58" mass="6659">MKDLIEVSICSLVRAHYAPSKVDTSLARLLHWTDHNNKCQDMLCSELVKQEVPRHKLG</sequence>
<proteinExistence type="predicted"/>
<evidence type="ECO:0000313" key="1">
    <source>
        <dbReference type="EMBL" id="KZC08729.1"/>
    </source>
</evidence>